<dbReference type="InterPro" id="IPR006311">
    <property type="entry name" value="TAT_signal"/>
</dbReference>
<accession>B9XFJ3</accession>
<sequence length="270" mass="30470" precursor="true">MTPLTRRTFLKACGIAGVGLCQPAWAAEQSSTQLFDGQSLKGWHKPPQKIGHGTGGHWWVENGVLQGEQDPPGSGNGGMLLSDEKFGDFELQLDMNPDYGPDTGVFFRCTDKGEGFQYYVDYHEGGNVGHLRGEMDRSFAMKPFQIFAERGPDGEPKSFTTKTDPRAKKWPKGVYEYSCTPEEWLKAWKINNWNTARIRCVGKYPQITTWVNDLKVCHWNGETCPLPEYDKEHVLQTLGREGHIGLQIHGGKGWPVGKVCRWRNISIKRL</sequence>
<dbReference type="STRING" id="320771.Cflav_PD4378"/>
<comment type="caution">
    <text evidence="3">The sequence shown here is derived from an EMBL/GenBank/DDBJ whole genome shotgun (WGS) entry which is preliminary data.</text>
</comment>
<gene>
    <name evidence="3" type="ORF">Cflav_PD4378</name>
</gene>
<dbReference type="Gene3D" id="2.60.120.560">
    <property type="entry name" value="Exo-inulinase, domain 1"/>
    <property type="match status" value="1"/>
</dbReference>
<name>B9XFJ3_PEDPL</name>
<evidence type="ECO:0000259" key="2">
    <source>
        <dbReference type="Pfam" id="PF06439"/>
    </source>
</evidence>
<dbReference type="Proteomes" id="UP000003688">
    <property type="component" value="Unassembled WGS sequence"/>
</dbReference>
<dbReference type="PROSITE" id="PS51318">
    <property type="entry name" value="TAT"/>
    <property type="match status" value="1"/>
</dbReference>
<feature type="signal peptide" evidence="1">
    <location>
        <begin position="1"/>
        <end position="26"/>
    </location>
</feature>
<dbReference type="InterPro" id="IPR019546">
    <property type="entry name" value="TAT_signal_bac_arc"/>
</dbReference>
<evidence type="ECO:0000313" key="3">
    <source>
        <dbReference type="EMBL" id="EEF61357.1"/>
    </source>
</evidence>
<evidence type="ECO:0000313" key="4">
    <source>
        <dbReference type="Proteomes" id="UP000003688"/>
    </source>
</evidence>
<keyword evidence="1" id="KW-0732">Signal</keyword>
<dbReference type="AlphaFoldDB" id="B9XFJ3"/>
<dbReference type="EMBL" id="ABOX02000010">
    <property type="protein sequence ID" value="EEF61357.1"/>
    <property type="molecule type" value="Genomic_DNA"/>
</dbReference>
<reference evidence="3 4" key="1">
    <citation type="journal article" date="2011" name="J. Bacteriol.">
        <title>Genome sequence of 'Pedosphaera parvula' Ellin514, an aerobic Verrucomicrobial isolate from pasture soil.</title>
        <authorList>
            <person name="Kant R."/>
            <person name="van Passel M.W."/>
            <person name="Sangwan P."/>
            <person name="Palva A."/>
            <person name="Lucas S."/>
            <person name="Copeland A."/>
            <person name="Lapidus A."/>
            <person name="Glavina Del Rio T."/>
            <person name="Dalin E."/>
            <person name="Tice H."/>
            <person name="Bruce D."/>
            <person name="Goodwin L."/>
            <person name="Pitluck S."/>
            <person name="Chertkov O."/>
            <person name="Larimer F.W."/>
            <person name="Land M.L."/>
            <person name="Hauser L."/>
            <person name="Brettin T.S."/>
            <person name="Detter J.C."/>
            <person name="Han S."/>
            <person name="de Vos W.M."/>
            <person name="Janssen P.H."/>
            <person name="Smidt H."/>
        </authorList>
    </citation>
    <scope>NUCLEOTIDE SEQUENCE [LARGE SCALE GENOMIC DNA]</scope>
    <source>
        <strain evidence="3 4">Ellin514</strain>
    </source>
</reference>
<dbReference type="InterPro" id="IPR010496">
    <property type="entry name" value="AL/BT2_dom"/>
</dbReference>
<dbReference type="NCBIfam" id="TIGR01409">
    <property type="entry name" value="TAT_signal_seq"/>
    <property type="match status" value="1"/>
</dbReference>
<dbReference type="GO" id="GO:0016787">
    <property type="term" value="F:hydrolase activity"/>
    <property type="evidence" value="ECO:0007669"/>
    <property type="project" value="InterPro"/>
</dbReference>
<dbReference type="Pfam" id="PF06439">
    <property type="entry name" value="3keto-disac_hyd"/>
    <property type="match status" value="1"/>
</dbReference>
<protein>
    <recommendedName>
        <fullName evidence="2">3-keto-alpha-glucoside-1,2-lyase/3-keto-2-hydroxy-glucal hydratase domain-containing protein</fullName>
    </recommendedName>
</protein>
<feature type="domain" description="3-keto-alpha-glucoside-1,2-lyase/3-keto-2-hydroxy-glucal hydratase" evidence="2">
    <location>
        <begin position="32"/>
        <end position="268"/>
    </location>
</feature>
<keyword evidence="4" id="KW-1185">Reference proteome</keyword>
<evidence type="ECO:0000256" key="1">
    <source>
        <dbReference type="SAM" id="SignalP"/>
    </source>
</evidence>
<proteinExistence type="predicted"/>
<organism evidence="3 4">
    <name type="scientific">Pedosphaera parvula (strain Ellin514)</name>
    <dbReference type="NCBI Taxonomy" id="320771"/>
    <lineage>
        <taxon>Bacteria</taxon>
        <taxon>Pseudomonadati</taxon>
        <taxon>Verrucomicrobiota</taxon>
        <taxon>Pedosphaerae</taxon>
        <taxon>Pedosphaerales</taxon>
        <taxon>Pedosphaeraceae</taxon>
        <taxon>Pedosphaera</taxon>
    </lineage>
</organism>
<feature type="chain" id="PRO_5002893187" description="3-keto-alpha-glucoside-1,2-lyase/3-keto-2-hydroxy-glucal hydratase domain-containing protein" evidence="1">
    <location>
        <begin position="27"/>
        <end position="270"/>
    </location>
</feature>